<protein>
    <submittedName>
        <fullName evidence="2">Uncharacterized protein</fullName>
    </submittedName>
</protein>
<feature type="transmembrane region" description="Helical" evidence="1">
    <location>
        <begin position="20"/>
        <end position="42"/>
    </location>
</feature>
<accession>A0AAN9W7U8</accession>
<organism evidence="2 3">
    <name type="scientific">Gryllus longicercus</name>
    <dbReference type="NCBI Taxonomy" id="2509291"/>
    <lineage>
        <taxon>Eukaryota</taxon>
        <taxon>Metazoa</taxon>
        <taxon>Ecdysozoa</taxon>
        <taxon>Arthropoda</taxon>
        <taxon>Hexapoda</taxon>
        <taxon>Insecta</taxon>
        <taxon>Pterygota</taxon>
        <taxon>Neoptera</taxon>
        <taxon>Polyneoptera</taxon>
        <taxon>Orthoptera</taxon>
        <taxon>Ensifera</taxon>
        <taxon>Gryllidea</taxon>
        <taxon>Grylloidea</taxon>
        <taxon>Gryllidae</taxon>
        <taxon>Gryllinae</taxon>
        <taxon>Gryllus</taxon>
    </lineage>
</organism>
<keyword evidence="1" id="KW-0472">Membrane</keyword>
<keyword evidence="1" id="KW-0812">Transmembrane</keyword>
<proteinExistence type="predicted"/>
<keyword evidence="3" id="KW-1185">Reference proteome</keyword>
<gene>
    <name evidence="2" type="ORF">R5R35_001510</name>
</gene>
<evidence type="ECO:0000256" key="1">
    <source>
        <dbReference type="SAM" id="Phobius"/>
    </source>
</evidence>
<dbReference type="Proteomes" id="UP001378592">
    <property type="component" value="Unassembled WGS sequence"/>
</dbReference>
<comment type="caution">
    <text evidence="2">The sequence shown here is derived from an EMBL/GenBank/DDBJ whole genome shotgun (WGS) entry which is preliminary data.</text>
</comment>
<sequence length="55" mass="6460">MLNCDHTNPSNQFLDVQCSIVWEQTLQLLLGNVMKTHLLLFLENKKMRGKMLRNT</sequence>
<dbReference type="EMBL" id="JAZDUA010000002">
    <property type="protein sequence ID" value="KAK7874415.1"/>
    <property type="molecule type" value="Genomic_DNA"/>
</dbReference>
<keyword evidence="1" id="KW-1133">Transmembrane helix</keyword>
<name>A0AAN9W7U8_9ORTH</name>
<dbReference type="AlphaFoldDB" id="A0AAN9W7U8"/>
<evidence type="ECO:0000313" key="3">
    <source>
        <dbReference type="Proteomes" id="UP001378592"/>
    </source>
</evidence>
<reference evidence="2 3" key="1">
    <citation type="submission" date="2024-03" db="EMBL/GenBank/DDBJ databases">
        <title>The genome assembly and annotation of the cricket Gryllus longicercus Weissman &amp; Gray.</title>
        <authorList>
            <person name="Szrajer S."/>
            <person name="Gray D."/>
            <person name="Ylla G."/>
        </authorList>
    </citation>
    <scope>NUCLEOTIDE SEQUENCE [LARGE SCALE GENOMIC DNA]</scope>
    <source>
        <strain evidence="2">DAG 2021-001</strain>
        <tissue evidence="2">Whole body minus gut</tissue>
    </source>
</reference>
<evidence type="ECO:0000313" key="2">
    <source>
        <dbReference type="EMBL" id="KAK7874415.1"/>
    </source>
</evidence>